<reference evidence="2 3" key="1">
    <citation type="submission" date="2021-12" db="EMBL/GenBank/DDBJ databases">
        <title>Discovery of the Pendulisporaceae a myxobacterial family with distinct sporulation behavior and unique specialized metabolism.</title>
        <authorList>
            <person name="Garcia R."/>
            <person name="Popoff A."/>
            <person name="Bader C.D."/>
            <person name="Loehr J."/>
            <person name="Walesch S."/>
            <person name="Walt C."/>
            <person name="Boldt J."/>
            <person name="Bunk B."/>
            <person name="Haeckl F.J.F.P.J."/>
            <person name="Gunesch A.P."/>
            <person name="Birkelbach J."/>
            <person name="Nuebel U."/>
            <person name="Pietschmann T."/>
            <person name="Bach T."/>
            <person name="Mueller R."/>
        </authorList>
    </citation>
    <scope>NUCLEOTIDE SEQUENCE [LARGE SCALE GENOMIC DNA]</scope>
    <source>
        <strain evidence="2 3">MSr11954</strain>
    </source>
</reference>
<dbReference type="Proteomes" id="UP001370348">
    <property type="component" value="Chromosome"/>
</dbReference>
<dbReference type="EMBL" id="CP089984">
    <property type="protein sequence ID" value="WXB17693.1"/>
    <property type="molecule type" value="Genomic_DNA"/>
</dbReference>
<name>A0ABZ2M383_9BACT</name>
<dbReference type="GO" id="GO:0005524">
    <property type="term" value="F:ATP binding"/>
    <property type="evidence" value="ECO:0007669"/>
    <property type="project" value="UniProtKB-KW"/>
</dbReference>
<feature type="region of interest" description="Disordered" evidence="1">
    <location>
        <begin position="419"/>
        <end position="443"/>
    </location>
</feature>
<evidence type="ECO:0000313" key="3">
    <source>
        <dbReference type="Proteomes" id="UP001370348"/>
    </source>
</evidence>
<gene>
    <name evidence="2" type="ORF">LZC94_10570</name>
</gene>
<keyword evidence="2" id="KW-0547">Nucleotide-binding</keyword>
<feature type="compositionally biased region" description="Acidic residues" evidence="1">
    <location>
        <begin position="434"/>
        <end position="443"/>
    </location>
</feature>
<organism evidence="2 3">
    <name type="scientific">Pendulispora albinea</name>
    <dbReference type="NCBI Taxonomy" id="2741071"/>
    <lineage>
        <taxon>Bacteria</taxon>
        <taxon>Pseudomonadati</taxon>
        <taxon>Myxococcota</taxon>
        <taxon>Myxococcia</taxon>
        <taxon>Myxococcales</taxon>
        <taxon>Sorangiineae</taxon>
        <taxon>Pendulisporaceae</taxon>
        <taxon>Pendulispora</taxon>
    </lineage>
</organism>
<dbReference type="InterPro" id="IPR021228">
    <property type="entry name" value="BrxD"/>
</dbReference>
<keyword evidence="3" id="KW-1185">Reference proteome</keyword>
<dbReference type="Pfam" id="PF10923">
    <property type="entry name" value="BrxC_BrxD"/>
    <property type="match status" value="1"/>
</dbReference>
<proteinExistence type="predicted"/>
<evidence type="ECO:0000256" key="1">
    <source>
        <dbReference type="SAM" id="MobiDB-lite"/>
    </source>
</evidence>
<protein>
    <submittedName>
        <fullName evidence="2">ATP-binding protein</fullName>
    </submittedName>
</protein>
<sequence length="443" mass="49560">MSMQTRAPVRIKDRDRQAILRALRAGVVPRVGLQHIQVGRKAEVAAILDDLKHAEEGGAGVRFVIGRFGAGKSFFLNLASVVAIEKGFLVARADITTDRRLHGTGGQARALFAELMRNLASKTRPDGGALGDVIERWLSMVVQEVGEEGDAMDRAIVERLRPLEELVSGFELHQLLYRYYTAQRTGDEETQRAIIRWLRAEYDTKTEAKRDLGVRTIIEDRDFYDYLKLFAKFARIAGYKGLLVCIDELVVLSHRLASKQARASNYEAILRILNDCLQGHVEGLAILFGGTDEAFADKRRGLCSYEALATRLQHNEFAADGVDLSGPVLRLKTLTPEDLYVLLARIRDVFARGEPSSYLLPDEGLQLFLEHSQRRLGEDYFRSPRDAVVRFVGLLHVLEDDPQHDWRAALGRVDALAVPESTSAEAEPRPVPEEAGDLVDFEL</sequence>
<dbReference type="RefSeq" id="WP_394827334.1">
    <property type="nucleotide sequence ID" value="NZ_CP089984.1"/>
</dbReference>
<evidence type="ECO:0000313" key="2">
    <source>
        <dbReference type="EMBL" id="WXB17693.1"/>
    </source>
</evidence>
<accession>A0ABZ2M383</accession>
<keyword evidence="2" id="KW-0067">ATP-binding</keyword>